<dbReference type="NCBIfam" id="TIGR00200">
    <property type="entry name" value="cinA_nterm"/>
    <property type="match status" value="1"/>
</dbReference>
<dbReference type="PANTHER" id="PTHR13939">
    <property type="entry name" value="NICOTINAMIDE-NUCLEOTIDE AMIDOHYDROLASE PNCC"/>
    <property type="match status" value="1"/>
</dbReference>
<dbReference type="NCBIfam" id="TIGR00177">
    <property type="entry name" value="molyb_syn"/>
    <property type="match status" value="1"/>
</dbReference>
<feature type="domain" description="MoaB/Mog" evidence="2">
    <location>
        <begin position="7"/>
        <end position="174"/>
    </location>
</feature>
<dbReference type="PANTHER" id="PTHR13939:SF0">
    <property type="entry name" value="NMN AMIDOHYDROLASE-LIKE PROTEIN YFAY"/>
    <property type="match status" value="1"/>
</dbReference>
<dbReference type="CDD" id="cd00885">
    <property type="entry name" value="cinA"/>
    <property type="match status" value="1"/>
</dbReference>
<dbReference type="EMBL" id="AP025314">
    <property type="protein sequence ID" value="BDD08361.1"/>
    <property type="molecule type" value="Genomic_DNA"/>
</dbReference>
<dbReference type="PIRSF" id="PIRSF006728">
    <property type="entry name" value="CinA"/>
    <property type="match status" value="1"/>
</dbReference>
<organism evidence="3 4">
    <name type="scientific">Fulvitalea axinellae</name>
    <dbReference type="NCBI Taxonomy" id="1182444"/>
    <lineage>
        <taxon>Bacteria</taxon>
        <taxon>Pseudomonadati</taxon>
        <taxon>Bacteroidota</taxon>
        <taxon>Cytophagia</taxon>
        <taxon>Cytophagales</taxon>
        <taxon>Persicobacteraceae</taxon>
        <taxon>Fulvitalea</taxon>
    </lineage>
</organism>
<dbReference type="Proteomes" id="UP001348817">
    <property type="component" value="Chromosome"/>
</dbReference>
<dbReference type="Pfam" id="PF00994">
    <property type="entry name" value="MoCF_biosynth"/>
    <property type="match status" value="1"/>
</dbReference>
<dbReference type="Gene3D" id="3.90.950.20">
    <property type="entry name" value="CinA-like"/>
    <property type="match status" value="1"/>
</dbReference>
<reference evidence="3 4" key="1">
    <citation type="submission" date="2021-12" db="EMBL/GenBank/DDBJ databases">
        <title>Genome sequencing of bacteria with rrn-lacking chromosome and rrn-plasmid.</title>
        <authorList>
            <person name="Anda M."/>
            <person name="Iwasaki W."/>
        </authorList>
    </citation>
    <scope>NUCLEOTIDE SEQUENCE [LARGE SCALE GENOMIC DNA]</scope>
    <source>
        <strain evidence="3 4">DSM 100852</strain>
    </source>
</reference>
<accession>A0AAU9C8C1</accession>
<comment type="similarity">
    <text evidence="1">Belongs to the CinA family.</text>
</comment>
<dbReference type="Pfam" id="PF18146">
    <property type="entry name" value="CinA_KH"/>
    <property type="match status" value="1"/>
</dbReference>
<dbReference type="InterPro" id="IPR036653">
    <property type="entry name" value="CinA-like_C"/>
</dbReference>
<dbReference type="SMART" id="SM00852">
    <property type="entry name" value="MoCF_biosynth"/>
    <property type="match status" value="1"/>
</dbReference>
<evidence type="ECO:0000313" key="4">
    <source>
        <dbReference type="Proteomes" id="UP001348817"/>
    </source>
</evidence>
<proteinExistence type="inferred from homology"/>
<dbReference type="InterPro" id="IPR041424">
    <property type="entry name" value="CinA_KH"/>
</dbReference>
<dbReference type="InterPro" id="IPR001453">
    <property type="entry name" value="MoaB/Mog_dom"/>
</dbReference>
<gene>
    <name evidence="3" type="ORF">FUAX_07930</name>
</gene>
<dbReference type="InterPro" id="IPR008135">
    <property type="entry name" value="Competence-induced_CinA"/>
</dbReference>
<dbReference type="RefSeq" id="WP_338393627.1">
    <property type="nucleotide sequence ID" value="NZ_AP025314.1"/>
</dbReference>
<evidence type="ECO:0000259" key="2">
    <source>
        <dbReference type="SMART" id="SM00852"/>
    </source>
</evidence>
<dbReference type="SUPFAM" id="SSF142433">
    <property type="entry name" value="CinA-like"/>
    <property type="match status" value="1"/>
</dbReference>
<dbReference type="NCBIfam" id="TIGR00199">
    <property type="entry name" value="PncC_domain"/>
    <property type="match status" value="1"/>
</dbReference>
<dbReference type="SUPFAM" id="SSF53218">
    <property type="entry name" value="Molybdenum cofactor biosynthesis proteins"/>
    <property type="match status" value="1"/>
</dbReference>
<dbReference type="Pfam" id="PF02464">
    <property type="entry name" value="CinA"/>
    <property type="match status" value="1"/>
</dbReference>
<evidence type="ECO:0000256" key="1">
    <source>
        <dbReference type="HAMAP-Rule" id="MF_00226"/>
    </source>
</evidence>
<dbReference type="Gene3D" id="3.40.980.10">
    <property type="entry name" value="MoaB/Mog-like domain"/>
    <property type="match status" value="1"/>
</dbReference>
<name>A0AAU9C8C1_9BACT</name>
<dbReference type="Gene3D" id="3.30.70.2860">
    <property type="match status" value="1"/>
</dbReference>
<dbReference type="KEGG" id="fax:FUAX_07930"/>
<dbReference type="InterPro" id="IPR050101">
    <property type="entry name" value="CinA"/>
</dbReference>
<sequence length="416" mass="45177">MRNITAEIITVGDELLYGQTLDTNSHYMSQKLDEAGFSVKYRVTVGDVAKDMNEAFAQAESRSDVTLITGGLGPTEDDLTKPLLADFFNSEMAINEEALAEVTEYFESRGRKLTELNRGQALLPVKCTKIRNRYGTAPGMLFERNGKVFVSMPGVPREMRPMVVEEVIPELKKHFELPAIAHRIIRTVGIGESFLADKIKDWAQALPKEIALAYLPEEGQVKLRMTAKGSDHGTLKNLIDEAEGKLLPMIQEYVYGYGEESLEEAIGKILIEKNKTLATAESCSGGRVASKITSIAGSSAYFQGSVVAYQNSVKEKVLGVNLDTISEHGAVSEQTVREMAEGVRGLLNADIGLASSGIAGPGGGTEEKPVGTVWIACATASGVETKLLHLGKFRQNNIELTAVHLLNLARKCLAKN</sequence>
<dbReference type="AlphaFoldDB" id="A0AAU9C8C1"/>
<dbReference type="HAMAP" id="MF_00226_B">
    <property type="entry name" value="CinA_B"/>
    <property type="match status" value="1"/>
</dbReference>
<dbReference type="NCBIfam" id="NF001813">
    <property type="entry name" value="PRK00549.1"/>
    <property type="match status" value="1"/>
</dbReference>
<dbReference type="InterPro" id="IPR036425">
    <property type="entry name" value="MoaB/Mog-like_dom_sf"/>
</dbReference>
<dbReference type="InterPro" id="IPR008136">
    <property type="entry name" value="CinA_C"/>
</dbReference>
<evidence type="ECO:0000313" key="3">
    <source>
        <dbReference type="EMBL" id="BDD08361.1"/>
    </source>
</evidence>
<keyword evidence="4" id="KW-1185">Reference proteome</keyword>
<protein>
    <recommendedName>
        <fullName evidence="1">CinA-like protein</fullName>
    </recommendedName>
</protein>